<reference evidence="22" key="1">
    <citation type="submission" date="2020-08" db="EMBL/GenBank/DDBJ databases">
        <title>Genome sequencing and assembly of the red palm weevil Rhynchophorus ferrugineus.</title>
        <authorList>
            <person name="Dias G.B."/>
            <person name="Bergman C.M."/>
            <person name="Manee M."/>
        </authorList>
    </citation>
    <scope>NUCLEOTIDE SEQUENCE</scope>
    <source>
        <strain evidence="22">AA-2017</strain>
        <tissue evidence="22">Whole larva</tissue>
    </source>
</reference>
<evidence type="ECO:0000256" key="7">
    <source>
        <dbReference type="ARBA" id="ARBA00022692"/>
    </source>
</evidence>
<feature type="binding site" evidence="17">
    <location>
        <begin position="286"/>
        <end position="288"/>
    </location>
    <ligand>
        <name>UDP-alpha-D-glucuronate</name>
        <dbReference type="ChEBI" id="CHEBI:58052"/>
    </ligand>
</feature>
<dbReference type="InterPro" id="IPR029044">
    <property type="entry name" value="Nucleotide-diphossugar_trans"/>
</dbReference>
<evidence type="ECO:0000256" key="21">
    <source>
        <dbReference type="SAM" id="SignalP"/>
    </source>
</evidence>
<dbReference type="SUPFAM" id="SSF53448">
    <property type="entry name" value="Nucleotide-diphospho-sugar transferases"/>
    <property type="match status" value="1"/>
</dbReference>
<dbReference type="GO" id="GO:0046872">
    <property type="term" value="F:metal ion binding"/>
    <property type="evidence" value="ECO:0007669"/>
    <property type="project" value="UniProtKB-KW"/>
</dbReference>
<evidence type="ECO:0000256" key="18">
    <source>
        <dbReference type="PIRSR" id="PIRSR605027-3"/>
    </source>
</evidence>
<dbReference type="CDD" id="cd00218">
    <property type="entry name" value="GlcAT-I"/>
    <property type="match status" value="1"/>
</dbReference>
<evidence type="ECO:0000256" key="3">
    <source>
        <dbReference type="ARBA" id="ARBA00004922"/>
    </source>
</evidence>
<feature type="chain" id="PRO_5033062357" description="Galactosylgalactosylxylosylprotein 3-beta-glucuronosyltransferase" evidence="21">
    <location>
        <begin position="20"/>
        <end position="303"/>
    </location>
</feature>
<dbReference type="GO" id="GO:0000139">
    <property type="term" value="C:Golgi membrane"/>
    <property type="evidence" value="ECO:0007669"/>
    <property type="project" value="UniProtKB-SubCell"/>
</dbReference>
<feature type="binding site" evidence="17">
    <location>
        <position position="141"/>
    </location>
    <ligand>
        <name>UDP-alpha-D-glucuronate</name>
        <dbReference type="ChEBI" id="CHEBI:58052"/>
    </ligand>
</feature>
<name>A0A834MPR4_RHYFE</name>
<dbReference type="PANTHER" id="PTHR10896">
    <property type="entry name" value="GALACTOSYLGALACTOSYLXYLOSYLPROTEIN 3-BETA-GLUCURONOSYLTRANSFERASE BETA-1,3-GLUCURONYLTRANSFERASE"/>
    <property type="match status" value="1"/>
</dbReference>
<evidence type="ECO:0000256" key="2">
    <source>
        <dbReference type="ARBA" id="ARBA00004323"/>
    </source>
</evidence>
<evidence type="ECO:0000256" key="4">
    <source>
        <dbReference type="ARBA" id="ARBA00007706"/>
    </source>
</evidence>
<keyword evidence="23" id="KW-1185">Reference proteome</keyword>
<dbReference type="InterPro" id="IPR005027">
    <property type="entry name" value="Glyco_trans_43"/>
</dbReference>
<evidence type="ECO:0000256" key="10">
    <source>
        <dbReference type="ARBA" id="ARBA00022989"/>
    </source>
</evidence>
<keyword evidence="13" id="KW-0325">Glycoprotein</keyword>
<organism evidence="22 23">
    <name type="scientific">Rhynchophorus ferrugineus</name>
    <name type="common">Red palm weevil</name>
    <name type="synonym">Curculio ferrugineus</name>
    <dbReference type="NCBI Taxonomy" id="354439"/>
    <lineage>
        <taxon>Eukaryota</taxon>
        <taxon>Metazoa</taxon>
        <taxon>Ecdysozoa</taxon>
        <taxon>Arthropoda</taxon>
        <taxon>Hexapoda</taxon>
        <taxon>Insecta</taxon>
        <taxon>Pterygota</taxon>
        <taxon>Neoptera</taxon>
        <taxon>Endopterygota</taxon>
        <taxon>Coleoptera</taxon>
        <taxon>Polyphaga</taxon>
        <taxon>Cucujiformia</taxon>
        <taxon>Curculionidae</taxon>
        <taxon>Dryophthorinae</taxon>
        <taxon>Rhynchophorus</taxon>
    </lineage>
</organism>
<evidence type="ECO:0000256" key="11">
    <source>
        <dbReference type="ARBA" id="ARBA00023034"/>
    </source>
</evidence>
<keyword evidence="11 20" id="KW-0333">Golgi apparatus</keyword>
<evidence type="ECO:0000256" key="17">
    <source>
        <dbReference type="PIRSR" id="PIRSR605027-2"/>
    </source>
</evidence>
<evidence type="ECO:0000256" key="19">
    <source>
        <dbReference type="PIRSR" id="PIRSR605027-4"/>
    </source>
</evidence>
<dbReference type="AlphaFoldDB" id="A0A834MPR4"/>
<evidence type="ECO:0000256" key="6">
    <source>
        <dbReference type="ARBA" id="ARBA00022679"/>
    </source>
</evidence>
<keyword evidence="12" id="KW-0472">Membrane</keyword>
<sequence length="303" mass="34572">MIVFQLALLIVWKLSVIESGIDKLQILKQSLELHKDKLHLTEQQLLVLHHLDSDKHYEGPTIYCITPTYSRYVQKAELTRISQTLKLVPNVHWIVIEDAMEKTDLVRNLISESKLITTHLVAQTAPFEKLKDSNPRIKRHRGVEQRNAALKWLRENLVLGRDKGVVYFMDDDNTYSIKLFDEIAKVRKVGVWPVGLVGGLNAEAPIVDAKTGKVTGYKSGWLPNRPFAIDMAGFAINLDLVLEKVEATFSYEMAKGMQESEFLSFFTTKDQLEPLADRCTKVYVWHTRTEKPKITGNITGLEV</sequence>
<dbReference type="OrthoDB" id="675023at2759"/>
<dbReference type="GO" id="GO:0005975">
    <property type="term" value="P:carbohydrate metabolic process"/>
    <property type="evidence" value="ECO:0007669"/>
    <property type="project" value="TreeGrafter"/>
</dbReference>
<evidence type="ECO:0000256" key="8">
    <source>
        <dbReference type="ARBA" id="ARBA00022723"/>
    </source>
</evidence>
<feature type="active site" description="Proton donor/acceptor" evidence="16">
    <location>
        <position position="259"/>
    </location>
</feature>
<dbReference type="Proteomes" id="UP000625711">
    <property type="component" value="Unassembled WGS sequence"/>
</dbReference>
<feature type="binding site" evidence="17">
    <location>
        <begin position="170"/>
        <end position="172"/>
    </location>
    <ligand>
        <name>UDP-alpha-D-glucuronate</name>
        <dbReference type="ChEBI" id="CHEBI:58052"/>
    </ligand>
</feature>
<dbReference type="Pfam" id="PF03360">
    <property type="entry name" value="Glyco_transf_43"/>
    <property type="match status" value="1"/>
</dbReference>
<comment type="catalytic activity">
    <reaction evidence="15 20">
        <text>3-O-(beta-D-galactosyl-(1-&gt;3)-beta-D-galactosyl-(1-&gt;4)-beta-D-xylosyl)-L-seryl-[protein] + UDP-alpha-D-glucuronate = 3-O-(beta-D-GlcA-(1-&gt;3)-beta-D-Gal-(1-&gt;3)-beta-D-Gal-(1-&gt;4)-beta-D-Xyl)-L-seryl-[protein] + UDP + H(+)</text>
        <dbReference type="Rhea" id="RHEA:24168"/>
        <dbReference type="Rhea" id="RHEA-COMP:12571"/>
        <dbReference type="Rhea" id="RHEA-COMP:12573"/>
        <dbReference type="ChEBI" id="CHEBI:15378"/>
        <dbReference type="ChEBI" id="CHEBI:58052"/>
        <dbReference type="ChEBI" id="CHEBI:58223"/>
        <dbReference type="ChEBI" id="CHEBI:132090"/>
        <dbReference type="ChEBI" id="CHEBI:132093"/>
        <dbReference type="EC" id="2.4.1.135"/>
    </reaction>
</comment>
<dbReference type="FunFam" id="3.90.550.10:FF:000044">
    <property type="entry name" value="Galactosylgalactosylxylosylprotein 3-beta-glucuronosyltransferase"/>
    <property type="match status" value="1"/>
</dbReference>
<dbReference type="GO" id="GO:0015018">
    <property type="term" value="F:galactosylgalactosylxylosylprotein 3-beta-glucuronosyltransferase activity"/>
    <property type="evidence" value="ECO:0007669"/>
    <property type="project" value="UniProtKB-UniRule"/>
</dbReference>
<dbReference type="EMBL" id="JAACXV010000002">
    <property type="protein sequence ID" value="KAF7287894.1"/>
    <property type="molecule type" value="Genomic_DNA"/>
</dbReference>
<feature type="binding site" evidence="17">
    <location>
        <position position="98"/>
    </location>
    <ligand>
        <name>UDP-alpha-D-glucuronate</name>
        <dbReference type="ChEBI" id="CHEBI:58052"/>
    </ligand>
</feature>
<feature type="site" description="Interaction with galactose moiety of substrate glycoprotein" evidence="19">
    <location>
        <position position="203"/>
    </location>
</feature>
<comment type="subcellular location">
    <subcellularLocation>
        <location evidence="2 20">Golgi apparatus membrane</location>
        <topology evidence="2 20">Single-pass type II membrane protein</topology>
    </subcellularLocation>
</comment>
<accession>A0A834MPR4</accession>
<feature type="binding site" evidence="17">
    <location>
        <position position="146"/>
    </location>
    <ligand>
        <name>UDP-alpha-D-glucuronate</name>
        <dbReference type="ChEBI" id="CHEBI:58052"/>
    </ligand>
</feature>
<comment type="similarity">
    <text evidence="4 20">Belongs to the glycosyltransferase 43 family.</text>
</comment>
<keyword evidence="10" id="KW-1133">Transmembrane helix</keyword>
<dbReference type="PANTHER" id="PTHR10896:SF65">
    <property type="entry name" value="GALACTOSYLGALACTOSYLXYLOSYLPROTEIN 3-BETA-GLUCURONOSYLTRANSFERASE 3"/>
    <property type="match status" value="1"/>
</dbReference>
<evidence type="ECO:0000313" key="22">
    <source>
        <dbReference type="EMBL" id="KAF7287894.1"/>
    </source>
</evidence>
<evidence type="ECO:0000313" key="23">
    <source>
        <dbReference type="Proteomes" id="UP000625711"/>
    </source>
</evidence>
<comment type="caution">
    <text evidence="22">The sequence shown here is derived from an EMBL/GenBank/DDBJ whole genome shotgun (WGS) entry which is preliminary data.</text>
</comment>
<evidence type="ECO:0000256" key="9">
    <source>
        <dbReference type="ARBA" id="ARBA00022968"/>
    </source>
</evidence>
<keyword evidence="8 18" id="KW-0479">Metal-binding</keyword>
<evidence type="ECO:0000256" key="16">
    <source>
        <dbReference type="PIRSR" id="PIRSR605027-1"/>
    </source>
</evidence>
<keyword evidence="21" id="KW-0732">Signal</keyword>
<dbReference type="Gene3D" id="3.90.550.10">
    <property type="entry name" value="Spore Coat Polysaccharide Biosynthesis Protein SpsA, Chain A"/>
    <property type="match status" value="1"/>
</dbReference>
<protein>
    <recommendedName>
        <fullName evidence="5 20">Galactosylgalactosylxylosylprotein 3-beta-glucuronosyltransferase</fullName>
        <ecNumber evidence="5 20">2.4.1.135</ecNumber>
    </recommendedName>
</protein>
<evidence type="ECO:0000256" key="1">
    <source>
        <dbReference type="ARBA" id="ARBA00001936"/>
    </source>
</evidence>
<feature type="binding site" evidence="17">
    <location>
        <begin position="67"/>
        <end position="69"/>
    </location>
    <ligand>
        <name>UDP-alpha-D-glucuronate</name>
        <dbReference type="ChEBI" id="CHEBI:58052"/>
    </ligand>
</feature>
<keyword evidence="6 20" id="KW-0808">Transferase</keyword>
<evidence type="ECO:0000256" key="20">
    <source>
        <dbReference type="RuleBase" id="RU363127"/>
    </source>
</evidence>
<evidence type="ECO:0000256" key="12">
    <source>
        <dbReference type="ARBA" id="ARBA00023136"/>
    </source>
</evidence>
<evidence type="ECO:0000256" key="15">
    <source>
        <dbReference type="ARBA" id="ARBA00047979"/>
    </source>
</evidence>
<proteinExistence type="inferred from homology"/>
<evidence type="ECO:0000256" key="13">
    <source>
        <dbReference type="ARBA" id="ARBA00023180"/>
    </source>
</evidence>
<keyword evidence="9 20" id="KW-0735">Signal-anchor</keyword>
<dbReference type="UniPathway" id="UPA00378"/>
<evidence type="ECO:0000256" key="14">
    <source>
        <dbReference type="ARBA" id="ARBA00023211"/>
    </source>
</evidence>
<gene>
    <name evidence="22" type="ORF">GWI33_000241</name>
</gene>
<dbReference type="GO" id="GO:0050650">
    <property type="term" value="P:chondroitin sulfate proteoglycan biosynthetic process"/>
    <property type="evidence" value="ECO:0007669"/>
    <property type="project" value="TreeGrafter"/>
</dbReference>
<dbReference type="EC" id="2.4.1.135" evidence="5 20"/>
<evidence type="ECO:0000256" key="5">
    <source>
        <dbReference type="ARBA" id="ARBA00012641"/>
    </source>
</evidence>
<feature type="binding site" evidence="18">
    <location>
        <position position="172"/>
    </location>
    <ligand>
        <name>Mn(2+)</name>
        <dbReference type="ChEBI" id="CHEBI:29035"/>
    </ligand>
</feature>
<keyword evidence="7" id="KW-0812">Transmembrane</keyword>
<comment type="pathway">
    <text evidence="3 20">Protein modification; protein glycosylation.</text>
</comment>
<keyword evidence="14 18" id="KW-0464">Manganese</keyword>
<comment type="cofactor">
    <cofactor evidence="1 18 20">
        <name>Mn(2+)</name>
        <dbReference type="ChEBI" id="CHEBI:29035"/>
    </cofactor>
</comment>
<feature type="signal peptide" evidence="21">
    <location>
        <begin position="1"/>
        <end position="19"/>
    </location>
</feature>